<name>A0ABC9XPL9_GRUJA</name>
<feature type="signal peptide" evidence="1">
    <location>
        <begin position="1"/>
        <end position="28"/>
    </location>
</feature>
<comment type="caution">
    <text evidence="2">The sequence shown here is derived from an EMBL/GenBank/DDBJ whole genome shotgun (WGS) entry which is preliminary data.</text>
</comment>
<feature type="chain" id="PRO_5044832488" evidence="1">
    <location>
        <begin position="29"/>
        <end position="83"/>
    </location>
</feature>
<protein>
    <submittedName>
        <fullName evidence="2">Integrin alpha-3</fullName>
    </submittedName>
</protein>
<dbReference type="GO" id="GO:0007229">
    <property type="term" value="P:integrin-mediated signaling pathway"/>
    <property type="evidence" value="ECO:0007669"/>
    <property type="project" value="UniProtKB-KW"/>
</dbReference>
<dbReference type="EMBL" id="BAAFJT010000022">
    <property type="protein sequence ID" value="GAB0198967.1"/>
    <property type="molecule type" value="Genomic_DNA"/>
</dbReference>
<dbReference type="AlphaFoldDB" id="A0ABC9XPL9"/>
<organism evidence="2 3">
    <name type="scientific">Grus japonensis</name>
    <name type="common">Japanese crane</name>
    <name type="synonym">Red-crowned crane</name>
    <dbReference type="NCBI Taxonomy" id="30415"/>
    <lineage>
        <taxon>Eukaryota</taxon>
        <taxon>Metazoa</taxon>
        <taxon>Chordata</taxon>
        <taxon>Craniata</taxon>
        <taxon>Vertebrata</taxon>
        <taxon>Euteleostomi</taxon>
        <taxon>Archelosauria</taxon>
        <taxon>Archosauria</taxon>
        <taxon>Dinosauria</taxon>
        <taxon>Saurischia</taxon>
        <taxon>Theropoda</taxon>
        <taxon>Coelurosauria</taxon>
        <taxon>Aves</taxon>
        <taxon>Neognathae</taxon>
        <taxon>Neoaves</taxon>
        <taxon>Gruiformes</taxon>
        <taxon>Gruidae</taxon>
        <taxon>Grus</taxon>
    </lineage>
</organism>
<evidence type="ECO:0000313" key="3">
    <source>
        <dbReference type="Proteomes" id="UP001623348"/>
    </source>
</evidence>
<evidence type="ECO:0000313" key="2">
    <source>
        <dbReference type="EMBL" id="GAB0198967.1"/>
    </source>
</evidence>
<keyword evidence="2" id="KW-0401">Integrin</keyword>
<gene>
    <name evidence="2" type="ORF">GRJ2_002362100</name>
</gene>
<keyword evidence="1" id="KW-0732">Signal</keyword>
<proteinExistence type="predicted"/>
<dbReference type="Proteomes" id="UP001623348">
    <property type="component" value="Unassembled WGS sequence"/>
</dbReference>
<reference evidence="2 3" key="1">
    <citation type="submission" date="2024-06" db="EMBL/GenBank/DDBJ databases">
        <title>The draft genome of Grus japonensis, version 3.</title>
        <authorList>
            <person name="Nabeshima K."/>
            <person name="Suzuki S."/>
            <person name="Onuma M."/>
        </authorList>
    </citation>
    <scope>NUCLEOTIDE SEQUENCE [LARGE SCALE GENOMIC DNA]</scope>
    <source>
        <strain evidence="2 3">451A</strain>
    </source>
</reference>
<keyword evidence="3" id="KW-1185">Reference proteome</keyword>
<accession>A0ABC9XPL9</accession>
<sequence>MPRGAGCSGILLLFSLLFSLLFLTASLSWVPCDFFQRTRYYRIMPKYHAVRIRQEQRYQPGGLLPRRHKKHWVTKWQEPEKYY</sequence>
<evidence type="ECO:0000256" key="1">
    <source>
        <dbReference type="SAM" id="SignalP"/>
    </source>
</evidence>